<dbReference type="Gene3D" id="2.60.120.260">
    <property type="entry name" value="Galactose-binding domain-like"/>
    <property type="match status" value="1"/>
</dbReference>
<feature type="compositionally biased region" description="Polar residues" evidence="1">
    <location>
        <begin position="157"/>
        <end position="169"/>
    </location>
</feature>
<protein>
    <submittedName>
        <fullName evidence="2">Uncharacterized protein</fullName>
    </submittedName>
</protein>
<organism evidence="2 3">
    <name type="scientific">Rotaria magnacalcarata</name>
    <dbReference type="NCBI Taxonomy" id="392030"/>
    <lineage>
        <taxon>Eukaryota</taxon>
        <taxon>Metazoa</taxon>
        <taxon>Spiralia</taxon>
        <taxon>Gnathifera</taxon>
        <taxon>Rotifera</taxon>
        <taxon>Eurotatoria</taxon>
        <taxon>Bdelloidea</taxon>
        <taxon>Philodinida</taxon>
        <taxon>Philodinidae</taxon>
        <taxon>Rotaria</taxon>
    </lineage>
</organism>
<feature type="compositionally biased region" description="Low complexity" evidence="1">
    <location>
        <begin position="138"/>
        <end position="156"/>
    </location>
</feature>
<reference evidence="2" key="1">
    <citation type="submission" date="2021-02" db="EMBL/GenBank/DDBJ databases">
        <authorList>
            <person name="Nowell W R."/>
        </authorList>
    </citation>
    <scope>NUCLEOTIDE SEQUENCE</scope>
</reference>
<sequence>MLSILSESTTPFESPLYTDALTSNSLFYSLPGAVNERRFYFQAIEVTVSIPGIYTFQSNSTIDTMGYFYNSSFDPYNLTKNLIAKDDESGGQLQFRIDVPLESELTYILVVTTHFESITGTYSISAVGPAIVSLTSITPSTTSSTPKPTTPSISSSYKGTLSSDSQNFSRPGGNTERPFYYEDIQVAVSVAGTYSFQSNSTVDVMGYFYHTSFDPNNSTANLMTKDDDGGDQLQFRIQTYLETEWNYILVVTTHVEFVTGNFLISAVGPSIVWASTEVVLNNTCTAILSGTVTILVNLSNVPKFLYRYHQYSFIAKSNKTTMILALRQDPSYWCLDDISVTNNGTEMWQNGGFELNSLTPQHYTYCNPDGASASGIISTNCPHSGSYSFYDGSVKYSDYLSQSFATVIGSNYNISFWLANEGGGPNSFLAIIGG</sequence>
<comment type="caution">
    <text evidence="2">The sequence shown here is derived from an EMBL/GenBank/DDBJ whole genome shotgun (WGS) entry which is preliminary data.</text>
</comment>
<evidence type="ECO:0000313" key="2">
    <source>
        <dbReference type="EMBL" id="CAF1534954.1"/>
    </source>
</evidence>
<feature type="region of interest" description="Disordered" evidence="1">
    <location>
        <begin position="138"/>
        <end position="174"/>
    </location>
</feature>
<evidence type="ECO:0000256" key="1">
    <source>
        <dbReference type="SAM" id="MobiDB-lite"/>
    </source>
</evidence>
<gene>
    <name evidence="2" type="ORF">KQP761_LOCUS16563</name>
</gene>
<accession>A0A815VUQ3</accession>
<dbReference type="OrthoDB" id="10059714at2759"/>
<evidence type="ECO:0000313" key="3">
    <source>
        <dbReference type="Proteomes" id="UP000663834"/>
    </source>
</evidence>
<name>A0A815VUQ3_9BILA</name>
<dbReference type="EMBL" id="CAJNOW010008320">
    <property type="protein sequence ID" value="CAF1534954.1"/>
    <property type="molecule type" value="Genomic_DNA"/>
</dbReference>
<dbReference type="Proteomes" id="UP000663834">
    <property type="component" value="Unassembled WGS sequence"/>
</dbReference>
<dbReference type="AlphaFoldDB" id="A0A815VUQ3"/>
<proteinExistence type="predicted"/>